<dbReference type="Gene3D" id="1.10.510.10">
    <property type="entry name" value="Transferase(Phosphotransferase) domain 1"/>
    <property type="match status" value="1"/>
</dbReference>
<evidence type="ECO:0000256" key="6">
    <source>
        <dbReference type="ARBA" id="ARBA00022840"/>
    </source>
</evidence>
<gene>
    <name evidence="11" type="ORF">DLJ74_14400</name>
</gene>
<keyword evidence="2" id="KW-0723">Serine/threonine-protein kinase</keyword>
<dbReference type="PANTHER" id="PTHR43895">
    <property type="entry name" value="CALCIUM/CALMODULIN-DEPENDENT PROTEIN KINASE KINASE-RELATED"/>
    <property type="match status" value="1"/>
</dbReference>
<proteinExistence type="predicted"/>
<dbReference type="EC" id="2.7.11.1" evidence="1"/>
<dbReference type="OrthoDB" id="9788659at2"/>
<dbReference type="InterPro" id="IPR000719">
    <property type="entry name" value="Prot_kinase_dom"/>
</dbReference>
<accession>A0A317KX05</accession>
<dbReference type="GO" id="GO:0004713">
    <property type="term" value="F:protein tyrosine kinase activity"/>
    <property type="evidence" value="ECO:0007669"/>
    <property type="project" value="InterPro"/>
</dbReference>
<comment type="catalytic activity">
    <reaction evidence="8">
        <text>L-seryl-[protein] + ATP = O-phospho-L-seryl-[protein] + ADP + H(+)</text>
        <dbReference type="Rhea" id="RHEA:17989"/>
        <dbReference type="Rhea" id="RHEA-COMP:9863"/>
        <dbReference type="Rhea" id="RHEA-COMP:11604"/>
        <dbReference type="ChEBI" id="CHEBI:15378"/>
        <dbReference type="ChEBI" id="CHEBI:29999"/>
        <dbReference type="ChEBI" id="CHEBI:30616"/>
        <dbReference type="ChEBI" id="CHEBI:83421"/>
        <dbReference type="ChEBI" id="CHEBI:456216"/>
        <dbReference type="EC" id="2.7.11.1"/>
    </reaction>
</comment>
<dbReference type="InterPro" id="IPR017441">
    <property type="entry name" value="Protein_kinase_ATP_BS"/>
</dbReference>
<dbReference type="CDD" id="cd00180">
    <property type="entry name" value="PKc"/>
    <property type="match status" value="1"/>
</dbReference>
<dbReference type="EMBL" id="QGTD01000013">
    <property type="protein sequence ID" value="PWU67644.1"/>
    <property type="molecule type" value="Genomic_DNA"/>
</dbReference>
<dbReference type="PROSITE" id="PS00107">
    <property type="entry name" value="PROTEIN_KINASE_ATP"/>
    <property type="match status" value="1"/>
</dbReference>
<dbReference type="InterPro" id="IPR011009">
    <property type="entry name" value="Kinase-like_dom_sf"/>
</dbReference>
<comment type="caution">
    <text evidence="11">The sequence shown here is derived from an EMBL/GenBank/DDBJ whole genome shotgun (WGS) entry which is preliminary data.</text>
</comment>
<keyword evidence="5 11" id="KW-0418">Kinase</keyword>
<feature type="domain" description="Protein kinase" evidence="10">
    <location>
        <begin position="30"/>
        <end position="257"/>
    </location>
</feature>
<evidence type="ECO:0000256" key="1">
    <source>
        <dbReference type="ARBA" id="ARBA00012513"/>
    </source>
</evidence>
<evidence type="ECO:0000256" key="5">
    <source>
        <dbReference type="ARBA" id="ARBA00022777"/>
    </source>
</evidence>
<dbReference type="Proteomes" id="UP000245624">
    <property type="component" value="Unassembled WGS sequence"/>
</dbReference>
<dbReference type="Pfam" id="PF00069">
    <property type="entry name" value="Pkinase"/>
    <property type="match status" value="1"/>
</dbReference>
<feature type="binding site" evidence="9">
    <location>
        <position position="59"/>
    </location>
    <ligand>
        <name>ATP</name>
        <dbReference type="ChEBI" id="CHEBI:30616"/>
    </ligand>
</feature>
<evidence type="ECO:0000256" key="3">
    <source>
        <dbReference type="ARBA" id="ARBA00022679"/>
    </source>
</evidence>
<evidence type="ECO:0000259" key="10">
    <source>
        <dbReference type="PROSITE" id="PS50011"/>
    </source>
</evidence>
<keyword evidence="3" id="KW-0808">Transferase</keyword>
<keyword evidence="6 9" id="KW-0067">ATP-binding</keyword>
<evidence type="ECO:0000313" key="11">
    <source>
        <dbReference type="EMBL" id="PWU67644.1"/>
    </source>
</evidence>
<keyword evidence="4 9" id="KW-0547">Nucleotide-binding</keyword>
<name>A0A317KX05_9BACI</name>
<protein>
    <recommendedName>
        <fullName evidence="1">non-specific serine/threonine protein kinase</fullName>
        <ecNumber evidence="1">2.7.11.1</ecNumber>
    </recommendedName>
</protein>
<dbReference type="InterPro" id="IPR020635">
    <property type="entry name" value="Tyr_kinase_cat_dom"/>
</dbReference>
<dbReference type="SUPFAM" id="SSF56112">
    <property type="entry name" value="Protein kinase-like (PK-like)"/>
    <property type="match status" value="1"/>
</dbReference>
<evidence type="ECO:0000256" key="8">
    <source>
        <dbReference type="ARBA" id="ARBA00048679"/>
    </source>
</evidence>
<evidence type="ECO:0000256" key="9">
    <source>
        <dbReference type="PROSITE-ProRule" id="PRU10141"/>
    </source>
</evidence>
<sequence length="257" mass="30393">MQLIHWIIKRIRQAFMDKVYPANFLLAERYQVEKVLGEGSYGIVYLCMEVNTGQKFVVKQLRKSKKKENEELYKQEIVILRKLDHPSIPSLLETFAYENNKFFSMTFMDGVNLEDSLFNKKKKFNEKEALLFFKKLVKLVSFIHDHGIAHRDLRIPNVIIHHNQPYLIDFGLAELLKSDNKKEMVQDDFYDLGDFLLFILYSTYDGKSKKNQPWTEELNLHIRTTRILKKLLQIEKPYVSAKEIQIDVNQALEELSS</sequence>
<dbReference type="PANTHER" id="PTHR43895:SF32">
    <property type="entry name" value="SERINE_THREONINE-PROTEIN KINASE CHK1"/>
    <property type="match status" value="1"/>
</dbReference>
<dbReference type="GO" id="GO:0005524">
    <property type="term" value="F:ATP binding"/>
    <property type="evidence" value="ECO:0007669"/>
    <property type="project" value="UniProtKB-UniRule"/>
</dbReference>
<evidence type="ECO:0000256" key="7">
    <source>
        <dbReference type="ARBA" id="ARBA00047899"/>
    </source>
</evidence>
<evidence type="ECO:0000313" key="12">
    <source>
        <dbReference type="Proteomes" id="UP000245624"/>
    </source>
</evidence>
<dbReference type="SMART" id="SM00219">
    <property type="entry name" value="TyrKc"/>
    <property type="match status" value="1"/>
</dbReference>
<dbReference type="GO" id="GO:0007165">
    <property type="term" value="P:signal transduction"/>
    <property type="evidence" value="ECO:0007669"/>
    <property type="project" value="TreeGrafter"/>
</dbReference>
<organism evidence="11 12">
    <name type="scientific">Gracilibacillus dipsosauri</name>
    <dbReference type="NCBI Taxonomy" id="178340"/>
    <lineage>
        <taxon>Bacteria</taxon>
        <taxon>Bacillati</taxon>
        <taxon>Bacillota</taxon>
        <taxon>Bacilli</taxon>
        <taxon>Bacillales</taxon>
        <taxon>Bacillaceae</taxon>
        <taxon>Gracilibacillus</taxon>
    </lineage>
</organism>
<dbReference type="RefSeq" id="WP_109984992.1">
    <property type="nucleotide sequence ID" value="NZ_QGTD01000013.1"/>
</dbReference>
<evidence type="ECO:0000256" key="2">
    <source>
        <dbReference type="ARBA" id="ARBA00022527"/>
    </source>
</evidence>
<keyword evidence="12" id="KW-1185">Reference proteome</keyword>
<dbReference type="AlphaFoldDB" id="A0A317KX05"/>
<comment type="catalytic activity">
    <reaction evidence="7">
        <text>L-threonyl-[protein] + ATP = O-phospho-L-threonyl-[protein] + ADP + H(+)</text>
        <dbReference type="Rhea" id="RHEA:46608"/>
        <dbReference type="Rhea" id="RHEA-COMP:11060"/>
        <dbReference type="Rhea" id="RHEA-COMP:11605"/>
        <dbReference type="ChEBI" id="CHEBI:15378"/>
        <dbReference type="ChEBI" id="CHEBI:30013"/>
        <dbReference type="ChEBI" id="CHEBI:30616"/>
        <dbReference type="ChEBI" id="CHEBI:61977"/>
        <dbReference type="ChEBI" id="CHEBI:456216"/>
        <dbReference type="EC" id="2.7.11.1"/>
    </reaction>
</comment>
<dbReference type="PROSITE" id="PS50011">
    <property type="entry name" value="PROTEIN_KINASE_DOM"/>
    <property type="match status" value="1"/>
</dbReference>
<evidence type="ECO:0000256" key="4">
    <source>
        <dbReference type="ARBA" id="ARBA00022741"/>
    </source>
</evidence>
<dbReference type="GO" id="GO:0004674">
    <property type="term" value="F:protein serine/threonine kinase activity"/>
    <property type="evidence" value="ECO:0007669"/>
    <property type="project" value="UniProtKB-KW"/>
</dbReference>
<reference evidence="11 12" key="1">
    <citation type="submission" date="2018-05" db="EMBL/GenBank/DDBJ databases">
        <title>Genomic analysis of Gracilibacillus dipsosauri DD1 reveals novel features of a salt-tolerant amylase.</title>
        <authorList>
            <person name="Deutch C.E."/>
            <person name="Yang S."/>
        </authorList>
    </citation>
    <scope>NUCLEOTIDE SEQUENCE [LARGE SCALE GENOMIC DNA]</scope>
    <source>
        <strain evidence="11 12">DD1</strain>
    </source>
</reference>